<gene>
    <name evidence="1" type="ORF">T310_9877</name>
</gene>
<dbReference type="Proteomes" id="UP000053958">
    <property type="component" value="Unassembled WGS sequence"/>
</dbReference>
<reference evidence="1 2" key="1">
    <citation type="submission" date="2015-04" db="EMBL/GenBank/DDBJ databases">
        <authorList>
            <person name="Heijne W.H."/>
            <person name="Fedorova N.D."/>
            <person name="Nierman W.C."/>
            <person name="Vollebregt A.W."/>
            <person name="Zhao Z."/>
            <person name="Wu L."/>
            <person name="Kumar M."/>
            <person name="Stam H."/>
            <person name="van den Berg M.A."/>
            <person name="Pel H.J."/>
        </authorList>
    </citation>
    <scope>NUCLEOTIDE SEQUENCE [LARGE SCALE GENOMIC DNA]</scope>
    <source>
        <strain evidence="1 2">CBS 393.64</strain>
    </source>
</reference>
<evidence type="ECO:0000313" key="1">
    <source>
        <dbReference type="EMBL" id="KKA16531.1"/>
    </source>
</evidence>
<organism evidence="1 2">
    <name type="scientific">Rasamsonia emersonii (strain ATCC 16479 / CBS 393.64 / IMI 116815)</name>
    <dbReference type="NCBI Taxonomy" id="1408163"/>
    <lineage>
        <taxon>Eukaryota</taxon>
        <taxon>Fungi</taxon>
        <taxon>Dikarya</taxon>
        <taxon>Ascomycota</taxon>
        <taxon>Pezizomycotina</taxon>
        <taxon>Eurotiomycetes</taxon>
        <taxon>Eurotiomycetidae</taxon>
        <taxon>Eurotiales</taxon>
        <taxon>Trichocomaceae</taxon>
        <taxon>Rasamsonia</taxon>
    </lineage>
</organism>
<comment type="caution">
    <text evidence="1">The sequence shown here is derived from an EMBL/GenBank/DDBJ whole genome shotgun (WGS) entry which is preliminary data.</text>
</comment>
<proteinExistence type="predicted"/>
<keyword evidence="2" id="KW-1185">Reference proteome</keyword>
<dbReference type="GeneID" id="25321799"/>
<name>A0A0F4YEX9_RASE3</name>
<dbReference type="RefSeq" id="XP_013323143.1">
    <property type="nucleotide sequence ID" value="XM_013467689.1"/>
</dbReference>
<sequence>MSDGSWKRMFGFVETQHLESLSLNAMLALIPSLTISWISGETLVLRKLLINPSHLEPPEYKCAPKSSSSIRDQGEDKPSLHVELRLMDSNSFSKRDAHQILGKIEWTPHMELSGLFPGYIKLVQRRRHRLCFEGVPHDPVGTDPANSMISVPLFRQIVSHPGLGVQA</sequence>
<dbReference type="AlphaFoldDB" id="A0A0F4YEX9"/>
<evidence type="ECO:0000313" key="2">
    <source>
        <dbReference type="Proteomes" id="UP000053958"/>
    </source>
</evidence>
<protein>
    <submittedName>
        <fullName evidence="1">Uncharacterized protein</fullName>
    </submittedName>
</protein>
<dbReference type="EMBL" id="LASV01000754">
    <property type="protein sequence ID" value="KKA16531.1"/>
    <property type="molecule type" value="Genomic_DNA"/>
</dbReference>
<accession>A0A0F4YEX9</accession>